<sequence length="279" mass="32181">MLSVVITAWNEEKDIARALSSVKKLADEIVVVVDEATTDRTAQVAKKLGAKVFSHPHAGIVEPMRNFSISKATGDWILLLDADEEISASLAKKIKELIKDPSADYYRLPRKNIIFDKWITSDHWWPDYVYRLFRRGAVTWEDTVHSIPVTYGQGRDLPAQEELSLVHHNYSTVSEYLEQIDRYTKVSLPATFAPSDLVIKPIGEFLSQYFARRGYTQGLHGLALAGLQMFSEFVRYLKAWQSRDFVQTEFGSQDLTAQLKNKAREYRWWKSPPWLRPWL</sequence>
<dbReference type="PANTHER" id="PTHR43630">
    <property type="entry name" value="POLY-BETA-1,6-N-ACETYL-D-GLUCOSAMINE SYNTHASE"/>
    <property type="match status" value="1"/>
</dbReference>
<protein>
    <submittedName>
        <fullName evidence="2">Glycosyl transferase family 2</fullName>
    </submittedName>
</protein>
<evidence type="ECO:0000313" key="3">
    <source>
        <dbReference type="Proteomes" id="UP000034264"/>
    </source>
</evidence>
<accession>A0A0G1Q483</accession>
<dbReference type="Gene3D" id="3.90.550.10">
    <property type="entry name" value="Spore Coat Polysaccharide Biosynthesis Protein SpsA, Chain A"/>
    <property type="match status" value="1"/>
</dbReference>
<name>A0A0G1Q483_9BACT</name>
<dbReference type="EMBL" id="LCKS01000001">
    <property type="protein sequence ID" value="KKU03480.1"/>
    <property type="molecule type" value="Genomic_DNA"/>
</dbReference>
<evidence type="ECO:0000259" key="1">
    <source>
        <dbReference type="Pfam" id="PF00535"/>
    </source>
</evidence>
<organism evidence="2 3">
    <name type="scientific">Candidatus Amesbacteria bacterium GW2011_GWC2_45_19</name>
    <dbReference type="NCBI Taxonomy" id="1618366"/>
    <lineage>
        <taxon>Bacteria</taxon>
        <taxon>Candidatus Amesiibacteriota</taxon>
    </lineage>
</organism>
<dbReference type="SUPFAM" id="SSF53448">
    <property type="entry name" value="Nucleotide-diphospho-sugar transferases"/>
    <property type="match status" value="1"/>
</dbReference>
<comment type="caution">
    <text evidence="2">The sequence shown here is derived from an EMBL/GenBank/DDBJ whole genome shotgun (WGS) entry which is preliminary data.</text>
</comment>
<dbReference type="InterPro" id="IPR001173">
    <property type="entry name" value="Glyco_trans_2-like"/>
</dbReference>
<dbReference type="AlphaFoldDB" id="A0A0G1Q483"/>
<evidence type="ECO:0000313" key="2">
    <source>
        <dbReference type="EMBL" id="KKU03480.1"/>
    </source>
</evidence>
<reference evidence="2 3" key="1">
    <citation type="journal article" date="2015" name="Nature">
        <title>rRNA introns, odd ribosomes, and small enigmatic genomes across a large radiation of phyla.</title>
        <authorList>
            <person name="Brown C.T."/>
            <person name="Hug L.A."/>
            <person name="Thomas B.C."/>
            <person name="Sharon I."/>
            <person name="Castelle C.J."/>
            <person name="Singh A."/>
            <person name="Wilkins M.J."/>
            <person name="Williams K.H."/>
            <person name="Banfield J.F."/>
        </authorList>
    </citation>
    <scope>NUCLEOTIDE SEQUENCE [LARGE SCALE GENOMIC DNA]</scope>
</reference>
<dbReference type="Proteomes" id="UP000034264">
    <property type="component" value="Unassembled WGS sequence"/>
</dbReference>
<dbReference type="GO" id="GO:0016740">
    <property type="term" value="F:transferase activity"/>
    <property type="evidence" value="ECO:0007669"/>
    <property type="project" value="UniProtKB-KW"/>
</dbReference>
<dbReference type="PANTHER" id="PTHR43630:SF2">
    <property type="entry name" value="GLYCOSYLTRANSFERASE"/>
    <property type="match status" value="1"/>
</dbReference>
<gene>
    <name evidence="2" type="ORF">UX05_C0001G0109</name>
</gene>
<dbReference type="Pfam" id="PF00535">
    <property type="entry name" value="Glycos_transf_2"/>
    <property type="match status" value="1"/>
</dbReference>
<proteinExistence type="predicted"/>
<keyword evidence="2" id="KW-0808">Transferase</keyword>
<feature type="domain" description="Glycosyltransferase 2-like" evidence="1">
    <location>
        <begin position="3"/>
        <end position="124"/>
    </location>
</feature>
<dbReference type="InterPro" id="IPR029044">
    <property type="entry name" value="Nucleotide-diphossugar_trans"/>
</dbReference>
<dbReference type="CDD" id="cd02511">
    <property type="entry name" value="Beta4Glucosyltransferase"/>
    <property type="match status" value="1"/>
</dbReference>